<reference evidence="1 2" key="1">
    <citation type="submission" date="2015-05" db="EMBL/GenBank/DDBJ databases">
        <authorList>
            <person name="Rodrigo-Torres Lidia"/>
            <person name="Arahal R.David."/>
        </authorList>
    </citation>
    <scope>NUCLEOTIDE SEQUENCE [LARGE SCALE GENOMIC DNA]</scope>
    <source>
        <strain evidence="1 2">CECT 7321</strain>
    </source>
</reference>
<name>A0A0H5DF38_9RHOB</name>
<accession>A0A0H5DF38</accession>
<keyword evidence="2" id="KW-1185">Reference proteome</keyword>
<dbReference type="STRING" id="481446.NIT7645_02985"/>
<dbReference type="GeneID" id="78398634"/>
<dbReference type="RefSeq" id="WP_008561548.1">
    <property type="nucleotide sequence ID" value="NZ_BSKQ01000001.1"/>
</dbReference>
<evidence type="ECO:0000313" key="2">
    <source>
        <dbReference type="Proteomes" id="UP000043764"/>
    </source>
</evidence>
<organism evidence="1 2">
    <name type="scientific">Phaeobacter italicus</name>
    <dbReference type="NCBI Taxonomy" id="481446"/>
    <lineage>
        <taxon>Bacteria</taxon>
        <taxon>Pseudomonadati</taxon>
        <taxon>Pseudomonadota</taxon>
        <taxon>Alphaproteobacteria</taxon>
        <taxon>Rhodobacterales</taxon>
        <taxon>Roseobacteraceae</taxon>
        <taxon>Phaeobacter</taxon>
    </lineage>
</organism>
<dbReference type="EMBL" id="CVRL01000045">
    <property type="protein sequence ID" value="CRL12782.1"/>
    <property type="molecule type" value="Genomic_DNA"/>
</dbReference>
<dbReference type="Proteomes" id="UP000043764">
    <property type="component" value="Unassembled WGS sequence"/>
</dbReference>
<evidence type="ECO:0000313" key="1">
    <source>
        <dbReference type="EMBL" id="CRL12782.1"/>
    </source>
</evidence>
<gene>
    <name evidence="1" type="ORF">NIT7321_03662</name>
</gene>
<dbReference type="OrthoDB" id="7874863at2"/>
<sequence length="69" mass="7781">MARHTPAAAPIEPQVLDLVREERIKALSAREWKFRLRGYGYAIKDVEGEQVLTRLPQGQPLGVLPPEFA</sequence>
<protein>
    <submittedName>
        <fullName evidence="1">Uncharacterized protein</fullName>
    </submittedName>
</protein>
<dbReference type="AlphaFoldDB" id="A0A0H5DF38"/>
<proteinExistence type="predicted"/>